<accession>A0A4Y5Z357</accession>
<dbReference type="AlphaFoldDB" id="A0A4Y5Z357"/>
<comment type="subcellular location">
    <subcellularLocation>
        <location evidence="1">Cell inner membrane</location>
        <topology evidence="1">Single-pass membrane protein</topology>
    </subcellularLocation>
</comment>
<feature type="domain" description="General secretion pathway GspH" evidence="11">
    <location>
        <begin position="41"/>
        <end position="159"/>
    </location>
</feature>
<dbReference type="OrthoDB" id="5623960at2"/>
<sequence length="198" mass="20677">MKARGFTLLELLVVIVITAVLAAIAIPQFRTMIQKHRVRSATDNLQASLDYARAEAVLRATYVSVCASADNATCSGTKTYETGWLVYAHPVATTASTDTYDATASKGMQLLRASGPLTLVSARALDTNVITYGQQGQLEPLASRTNASQPMSFVVCAVTTGTALPGQNTTNVPGSLIGISAFGASVGTKLNTTDACTL</sequence>
<dbReference type="RefSeq" id="WP_139982309.1">
    <property type="nucleotide sequence ID" value="NZ_CP041046.1"/>
</dbReference>
<dbReference type="Proteomes" id="UP000316093">
    <property type="component" value="Chromosome"/>
</dbReference>
<protein>
    <recommendedName>
        <fullName evidence="2">Type II secretion system protein H</fullName>
    </recommendedName>
    <alternativeName>
        <fullName evidence="10">General secretion pathway protein H</fullName>
    </alternativeName>
</protein>
<keyword evidence="3" id="KW-1003">Cell membrane</keyword>
<evidence type="ECO:0000256" key="1">
    <source>
        <dbReference type="ARBA" id="ARBA00004377"/>
    </source>
</evidence>
<dbReference type="NCBIfam" id="TIGR02532">
    <property type="entry name" value="IV_pilin_GFxxxE"/>
    <property type="match status" value="1"/>
</dbReference>
<keyword evidence="4" id="KW-0488">Methylation</keyword>
<dbReference type="Pfam" id="PF07963">
    <property type="entry name" value="N_methyl"/>
    <property type="match status" value="1"/>
</dbReference>
<evidence type="ECO:0000256" key="7">
    <source>
        <dbReference type="ARBA" id="ARBA00022989"/>
    </source>
</evidence>
<keyword evidence="5" id="KW-0997">Cell inner membrane</keyword>
<evidence type="ECO:0000313" key="12">
    <source>
        <dbReference type="EMBL" id="QDE39537.1"/>
    </source>
</evidence>
<dbReference type="GO" id="GO:0015627">
    <property type="term" value="C:type II protein secretion system complex"/>
    <property type="evidence" value="ECO:0007669"/>
    <property type="project" value="InterPro"/>
</dbReference>
<keyword evidence="6" id="KW-0812">Transmembrane</keyword>
<evidence type="ECO:0000256" key="3">
    <source>
        <dbReference type="ARBA" id="ARBA00022475"/>
    </source>
</evidence>
<evidence type="ECO:0000256" key="10">
    <source>
        <dbReference type="ARBA" id="ARBA00030775"/>
    </source>
</evidence>
<dbReference type="Pfam" id="PF12019">
    <property type="entry name" value="GspH"/>
    <property type="match status" value="1"/>
</dbReference>
<keyword evidence="13" id="KW-1185">Reference proteome</keyword>
<dbReference type="KEGG" id="lpy:FIV34_10150"/>
<organism evidence="12 13">
    <name type="scientific">Luteibacter pinisoli</name>
    <dbReference type="NCBI Taxonomy" id="2589080"/>
    <lineage>
        <taxon>Bacteria</taxon>
        <taxon>Pseudomonadati</taxon>
        <taxon>Pseudomonadota</taxon>
        <taxon>Gammaproteobacteria</taxon>
        <taxon>Lysobacterales</taxon>
        <taxon>Rhodanobacteraceae</taxon>
        <taxon>Luteibacter</taxon>
    </lineage>
</organism>
<evidence type="ECO:0000256" key="5">
    <source>
        <dbReference type="ARBA" id="ARBA00022519"/>
    </source>
</evidence>
<comment type="similarity">
    <text evidence="9">Belongs to the GSP H family.</text>
</comment>
<dbReference type="InterPro" id="IPR012902">
    <property type="entry name" value="N_methyl_site"/>
</dbReference>
<dbReference type="InterPro" id="IPR022346">
    <property type="entry name" value="T2SS_GspH"/>
</dbReference>
<dbReference type="GO" id="GO:0015628">
    <property type="term" value="P:protein secretion by the type II secretion system"/>
    <property type="evidence" value="ECO:0007669"/>
    <property type="project" value="InterPro"/>
</dbReference>
<dbReference type="PROSITE" id="PS00409">
    <property type="entry name" value="PROKAR_NTER_METHYL"/>
    <property type="match status" value="1"/>
</dbReference>
<dbReference type="InterPro" id="IPR045584">
    <property type="entry name" value="Pilin-like"/>
</dbReference>
<evidence type="ECO:0000256" key="8">
    <source>
        <dbReference type="ARBA" id="ARBA00023136"/>
    </source>
</evidence>
<dbReference type="Gene3D" id="3.30.700.10">
    <property type="entry name" value="Glycoprotein, Type 4 Pilin"/>
    <property type="match status" value="1"/>
</dbReference>
<evidence type="ECO:0000256" key="6">
    <source>
        <dbReference type="ARBA" id="ARBA00022692"/>
    </source>
</evidence>
<keyword evidence="7" id="KW-1133">Transmembrane helix</keyword>
<proteinExistence type="inferred from homology"/>
<evidence type="ECO:0000256" key="2">
    <source>
        <dbReference type="ARBA" id="ARBA00021549"/>
    </source>
</evidence>
<evidence type="ECO:0000313" key="13">
    <source>
        <dbReference type="Proteomes" id="UP000316093"/>
    </source>
</evidence>
<evidence type="ECO:0000259" key="11">
    <source>
        <dbReference type="Pfam" id="PF12019"/>
    </source>
</evidence>
<keyword evidence="8" id="KW-0472">Membrane</keyword>
<dbReference type="GO" id="GO:0005886">
    <property type="term" value="C:plasma membrane"/>
    <property type="evidence" value="ECO:0007669"/>
    <property type="project" value="UniProtKB-SubCell"/>
</dbReference>
<dbReference type="EMBL" id="CP041046">
    <property type="protein sequence ID" value="QDE39537.1"/>
    <property type="molecule type" value="Genomic_DNA"/>
</dbReference>
<dbReference type="SUPFAM" id="SSF54523">
    <property type="entry name" value="Pili subunits"/>
    <property type="match status" value="1"/>
</dbReference>
<evidence type="ECO:0000256" key="4">
    <source>
        <dbReference type="ARBA" id="ARBA00022481"/>
    </source>
</evidence>
<name>A0A4Y5Z357_9GAMM</name>
<reference evidence="12 13" key="1">
    <citation type="submission" date="2019-06" db="EMBL/GenBank/DDBJ databases">
        <title>A complete genome sequence for Luteibacter pinisoli MAH-14.</title>
        <authorList>
            <person name="Baltrus D.A."/>
        </authorList>
    </citation>
    <scope>NUCLEOTIDE SEQUENCE [LARGE SCALE GENOMIC DNA]</scope>
    <source>
        <strain evidence="12 13">MAH-14</strain>
    </source>
</reference>
<gene>
    <name evidence="12" type="ORF">FIV34_10150</name>
</gene>
<evidence type="ECO:0000256" key="9">
    <source>
        <dbReference type="ARBA" id="ARBA00025772"/>
    </source>
</evidence>